<dbReference type="EMBL" id="CP015136">
    <property type="protein sequence ID" value="AMY08631.1"/>
    <property type="molecule type" value="Genomic_DNA"/>
</dbReference>
<dbReference type="InterPro" id="IPR036278">
    <property type="entry name" value="Sialidase_sf"/>
</dbReference>
<dbReference type="STRING" id="1855912.LuPra_01835"/>
<evidence type="ECO:0000256" key="1">
    <source>
        <dbReference type="SAM" id="MobiDB-lite"/>
    </source>
</evidence>
<dbReference type="Proteomes" id="UP000076079">
    <property type="component" value="Chromosome"/>
</dbReference>
<evidence type="ECO:0000259" key="2">
    <source>
        <dbReference type="Pfam" id="PF13088"/>
    </source>
</evidence>
<accession>A0A143PJF0</accession>
<dbReference type="SUPFAM" id="SSF50939">
    <property type="entry name" value="Sialidases"/>
    <property type="match status" value="1"/>
</dbReference>
<dbReference type="InterPro" id="IPR011040">
    <property type="entry name" value="Sialidase"/>
</dbReference>
<feature type="region of interest" description="Disordered" evidence="1">
    <location>
        <begin position="91"/>
        <end position="119"/>
    </location>
</feature>
<reference evidence="3 4" key="1">
    <citation type="journal article" date="2016" name="Genome Announc.">
        <title>First Complete Genome Sequence of a Subdivision 6 Acidobacterium Strain.</title>
        <authorList>
            <person name="Huang S."/>
            <person name="Vieira S."/>
            <person name="Bunk B."/>
            <person name="Riedel T."/>
            <person name="Sproer C."/>
            <person name="Overmann J."/>
        </authorList>
    </citation>
    <scope>NUCLEOTIDE SEQUENCE [LARGE SCALE GENOMIC DNA]</scope>
    <source>
        <strain evidence="4">DSM 100886 HEG_-6_39</strain>
    </source>
</reference>
<feature type="domain" description="Sialidase" evidence="2">
    <location>
        <begin position="146"/>
        <end position="341"/>
    </location>
</feature>
<dbReference type="KEGG" id="abac:LuPra_01835"/>
<sequence length="363" mass="39823">MALPLAISALSLTQPREPRSVQHVDVYKVAGRYGGWPANHGIWAWGNEILAGFEAGYFKDSQAGHSIDYSRPAEHLLARSLDGGATWTIERPADLKPPPGAQQAGVPGEAGGRPVTESPGDIPFTHPDFVFTARMASIHVGPSRFYYSTDRGHTWKGPFALPDMGTPGIAARTDYLVDGPKTMTIFLTAAKANQKEGRVIAARTTDGGKTWARLAYLHDEPSGNEFGIMPSSVRLSPTSILTAVRYRRFIETYRSDDNGSSWQHVARAVPDTGRGNPPGLVKLKDGRLVITYGYRAEPYGIRARISKDEGKTWDDEVALRSDGGTWDLGYTRTVQRPDGKLVTVYYYNVGNTERFIGATIWQP</sequence>
<evidence type="ECO:0000313" key="4">
    <source>
        <dbReference type="Proteomes" id="UP000076079"/>
    </source>
</evidence>
<name>A0A143PJF0_LUTPR</name>
<keyword evidence="4" id="KW-1185">Reference proteome</keyword>
<dbReference type="Pfam" id="PF13088">
    <property type="entry name" value="BNR_2"/>
    <property type="match status" value="1"/>
</dbReference>
<reference evidence="4" key="2">
    <citation type="submission" date="2016-04" db="EMBL/GenBank/DDBJ databases">
        <title>First Complete Genome Sequence of a Subdivision 6 Acidobacterium.</title>
        <authorList>
            <person name="Huang S."/>
            <person name="Vieira S."/>
            <person name="Bunk B."/>
            <person name="Riedel T."/>
            <person name="Sproeer C."/>
            <person name="Overmann J."/>
        </authorList>
    </citation>
    <scope>NUCLEOTIDE SEQUENCE [LARGE SCALE GENOMIC DNA]</scope>
    <source>
        <strain evidence="4">DSM 100886 HEG_-6_39</strain>
    </source>
</reference>
<organism evidence="3 4">
    <name type="scientific">Luteitalea pratensis</name>
    <dbReference type="NCBI Taxonomy" id="1855912"/>
    <lineage>
        <taxon>Bacteria</taxon>
        <taxon>Pseudomonadati</taxon>
        <taxon>Acidobacteriota</taxon>
        <taxon>Vicinamibacteria</taxon>
        <taxon>Vicinamibacterales</taxon>
        <taxon>Vicinamibacteraceae</taxon>
        <taxon>Luteitalea</taxon>
    </lineage>
</organism>
<dbReference type="PANTHER" id="PTHR43752:SF2">
    <property type="entry name" value="BNR_ASP-BOX REPEAT FAMILY PROTEIN"/>
    <property type="match status" value="1"/>
</dbReference>
<evidence type="ECO:0000313" key="3">
    <source>
        <dbReference type="EMBL" id="AMY08631.1"/>
    </source>
</evidence>
<dbReference type="PANTHER" id="PTHR43752">
    <property type="entry name" value="BNR/ASP-BOX REPEAT FAMILY PROTEIN"/>
    <property type="match status" value="1"/>
</dbReference>
<protein>
    <submittedName>
        <fullName evidence="3">Putative neuraminidase (Sialidase)</fullName>
    </submittedName>
</protein>
<dbReference type="Gene3D" id="2.120.10.10">
    <property type="match status" value="1"/>
</dbReference>
<gene>
    <name evidence="3" type="ORF">LuPra_01835</name>
</gene>
<dbReference type="CDD" id="cd15482">
    <property type="entry name" value="Sialidase_non-viral"/>
    <property type="match status" value="1"/>
</dbReference>
<dbReference type="AlphaFoldDB" id="A0A143PJF0"/>
<proteinExistence type="predicted"/>